<feature type="transmembrane region" description="Helical" evidence="1">
    <location>
        <begin position="115"/>
        <end position="133"/>
    </location>
</feature>
<gene>
    <name evidence="2" type="ORF">EXZ61_06985</name>
</gene>
<reference evidence="3" key="1">
    <citation type="submission" date="2019-02" db="EMBL/GenBank/DDBJ databases">
        <title>Complete genome sequence of Rhodoferax sp. Gr-4.</title>
        <authorList>
            <person name="Jin L."/>
        </authorList>
    </citation>
    <scope>NUCLEOTIDE SEQUENCE [LARGE SCALE GENOMIC DNA]</scope>
    <source>
        <strain evidence="3">Gr-4</strain>
    </source>
</reference>
<dbReference type="Proteomes" id="UP000317365">
    <property type="component" value="Chromosome"/>
</dbReference>
<dbReference type="EMBL" id="CP036282">
    <property type="protein sequence ID" value="QDL53931.1"/>
    <property type="molecule type" value="Genomic_DNA"/>
</dbReference>
<keyword evidence="3" id="KW-1185">Reference proteome</keyword>
<dbReference type="InterPro" id="IPR058068">
    <property type="entry name" value="LIC_13387-like"/>
</dbReference>
<dbReference type="AlphaFoldDB" id="A0A515EMP3"/>
<accession>A0A515EMP3</accession>
<proteinExistence type="predicted"/>
<feature type="transmembrane region" description="Helical" evidence="1">
    <location>
        <begin position="91"/>
        <end position="109"/>
    </location>
</feature>
<keyword evidence="1" id="KW-1133">Transmembrane helix</keyword>
<reference evidence="3" key="2">
    <citation type="journal article" date="2020" name="Int. J. Syst. Evol. Microbiol.">
        <title>Genomic insights into a novel species Rhodoferax aquaticus sp. nov., isolated from freshwater.</title>
        <authorList>
            <person name="Li T."/>
            <person name="Zhuo Y."/>
            <person name="Jin C.Z."/>
            <person name="Wu X."/>
            <person name="Ko S.R."/>
            <person name="Jin F.J."/>
            <person name="Ahn C.Y."/>
            <person name="Oh H.M."/>
            <person name="Lee H.G."/>
            <person name="Jin L."/>
        </authorList>
    </citation>
    <scope>NUCLEOTIDE SEQUENCE [LARGE SCALE GENOMIC DNA]</scope>
    <source>
        <strain evidence="3">Gr-4</strain>
    </source>
</reference>
<evidence type="ECO:0000313" key="3">
    <source>
        <dbReference type="Proteomes" id="UP000317365"/>
    </source>
</evidence>
<name>A0A515EMP3_9BURK</name>
<dbReference type="NCBIfam" id="NF047765">
    <property type="entry name" value="LIC_13387_fam"/>
    <property type="match status" value="1"/>
</dbReference>
<dbReference type="KEGG" id="rhg:EXZ61_06985"/>
<feature type="transmembrane region" description="Helical" evidence="1">
    <location>
        <begin position="60"/>
        <end position="79"/>
    </location>
</feature>
<protein>
    <submittedName>
        <fullName evidence="2">Uncharacterized protein</fullName>
    </submittedName>
</protein>
<organism evidence="2 3">
    <name type="scientific">Rhodoferax aquaticus</name>
    <dbReference type="NCBI Taxonomy" id="2527691"/>
    <lineage>
        <taxon>Bacteria</taxon>
        <taxon>Pseudomonadati</taxon>
        <taxon>Pseudomonadota</taxon>
        <taxon>Betaproteobacteria</taxon>
        <taxon>Burkholderiales</taxon>
        <taxon>Comamonadaceae</taxon>
        <taxon>Rhodoferax</taxon>
    </lineage>
</organism>
<keyword evidence="1" id="KW-0472">Membrane</keyword>
<evidence type="ECO:0000256" key="1">
    <source>
        <dbReference type="SAM" id="Phobius"/>
    </source>
</evidence>
<dbReference type="RefSeq" id="WP_142810360.1">
    <property type="nucleotide sequence ID" value="NZ_CP036282.1"/>
</dbReference>
<sequence length="134" mass="14415">MEAFLLIAGCGIFLALGVGHACLLLCTTRFEPVDPDLLQDLKTKGAQIAPRGTMWRGLQGFHLSHSLCFAFFGGLYIALALESFALLHASMVLNVCLLAVPVTLTGLAHRYWFNVPRNACALGLVLIAASMAVR</sequence>
<evidence type="ECO:0000313" key="2">
    <source>
        <dbReference type="EMBL" id="QDL53931.1"/>
    </source>
</evidence>
<keyword evidence="1" id="KW-0812">Transmembrane</keyword>